<sequence>MKRRCKVEEEPRRKRRSRVEEERGTKRHRRVEEKQRTKERIGLTKKEIENTDDYDTISMTIGLSVDREGPE</sequence>
<proteinExistence type="predicted"/>
<dbReference type="AlphaFoldDB" id="A0AAN9SFE3"/>
<feature type="region of interest" description="Disordered" evidence="1">
    <location>
        <begin position="1"/>
        <end position="38"/>
    </location>
</feature>
<reference evidence="2 3" key="1">
    <citation type="submission" date="2024-01" db="EMBL/GenBank/DDBJ databases">
        <title>The genomes of 5 underutilized Papilionoideae crops provide insights into root nodulation and disease resistanc.</title>
        <authorList>
            <person name="Jiang F."/>
        </authorList>
    </citation>
    <scope>NUCLEOTIDE SEQUENCE [LARGE SCALE GENOMIC DNA]</scope>
    <source>
        <strain evidence="2">DUOXIRENSHENG_FW03</strain>
        <tissue evidence="2">Leaves</tissue>
    </source>
</reference>
<name>A0AAN9SFE3_PSOTE</name>
<dbReference type="EMBL" id="JAYMYS010000004">
    <property type="protein sequence ID" value="KAK7395356.1"/>
    <property type="molecule type" value="Genomic_DNA"/>
</dbReference>
<evidence type="ECO:0000313" key="3">
    <source>
        <dbReference type="Proteomes" id="UP001386955"/>
    </source>
</evidence>
<accession>A0AAN9SFE3</accession>
<evidence type="ECO:0000256" key="1">
    <source>
        <dbReference type="SAM" id="MobiDB-lite"/>
    </source>
</evidence>
<organism evidence="2 3">
    <name type="scientific">Psophocarpus tetragonolobus</name>
    <name type="common">Winged bean</name>
    <name type="synonym">Dolichos tetragonolobus</name>
    <dbReference type="NCBI Taxonomy" id="3891"/>
    <lineage>
        <taxon>Eukaryota</taxon>
        <taxon>Viridiplantae</taxon>
        <taxon>Streptophyta</taxon>
        <taxon>Embryophyta</taxon>
        <taxon>Tracheophyta</taxon>
        <taxon>Spermatophyta</taxon>
        <taxon>Magnoliopsida</taxon>
        <taxon>eudicotyledons</taxon>
        <taxon>Gunneridae</taxon>
        <taxon>Pentapetalae</taxon>
        <taxon>rosids</taxon>
        <taxon>fabids</taxon>
        <taxon>Fabales</taxon>
        <taxon>Fabaceae</taxon>
        <taxon>Papilionoideae</taxon>
        <taxon>50 kb inversion clade</taxon>
        <taxon>NPAAA clade</taxon>
        <taxon>indigoferoid/millettioid clade</taxon>
        <taxon>Phaseoleae</taxon>
        <taxon>Psophocarpus</taxon>
    </lineage>
</organism>
<comment type="caution">
    <text evidence="2">The sequence shown here is derived from an EMBL/GenBank/DDBJ whole genome shotgun (WGS) entry which is preliminary data.</text>
</comment>
<gene>
    <name evidence="2" type="ORF">VNO78_15908</name>
</gene>
<protein>
    <submittedName>
        <fullName evidence="2">Uncharacterized protein</fullName>
    </submittedName>
</protein>
<keyword evidence="3" id="KW-1185">Reference proteome</keyword>
<dbReference type="Proteomes" id="UP001386955">
    <property type="component" value="Unassembled WGS sequence"/>
</dbReference>
<evidence type="ECO:0000313" key="2">
    <source>
        <dbReference type="EMBL" id="KAK7395356.1"/>
    </source>
</evidence>